<evidence type="ECO:0000313" key="2">
    <source>
        <dbReference type="Proteomes" id="UP000364097"/>
    </source>
</evidence>
<proteinExistence type="predicted"/>
<protein>
    <submittedName>
        <fullName evidence="1">Class I SAM-dependent methyltransferase</fullName>
    </submittedName>
</protein>
<dbReference type="Gene3D" id="3.40.50.150">
    <property type="entry name" value="Vaccinia Virus protein VP39"/>
    <property type="match status" value="1"/>
</dbReference>
<name>A0ABW9N690_9BACT</name>
<accession>A0ABW9N690</accession>
<reference evidence="1" key="1">
    <citation type="submission" date="2019-08" db="EMBL/GenBank/DDBJ databases">
        <title>Rapid identification of Enteric Bacteria from Whole Genome Sequences (WGS) using Average Nucleotide Identity (ANI).</title>
        <authorList>
            <person name="Lane C."/>
        </authorList>
    </citation>
    <scope>NUCLEOTIDE SEQUENCE [LARGE SCALE GENOMIC DNA]</scope>
    <source>
        <strain evidence="1">2010D-8461</strain>
    </source>
</reference>
<comment type="caution">
    <text evidence="1">The sequence shown here is derived from an EMBL/GenBank/DDBJ whole genome shotgun (WGS) entry which is preliminary data.</text>
</comment>
<dbReference type="SUPFAM" id="SSF53335">
    <property type="entry name" value="S-adenosyl-L-methionine-dependent methyltransferases"/>
    <property type="match status" value="1"/>
</dbReference>
<keyword evidence="1" id="KW-0489">Methyltransferase</keyword>
<dbReference type="Pfam" id="PF13489">
    <property type="entry name" value="Methyltransf_23"/>
    <property type="match status" value="1"/>
</dbReference>
<dbReference type="RefSeq" id="WP_152822522.1">
    <property type="nucleotide sequence ID" value="NZ_AACKMW020000043.1"/>
</dbReference>
<gene>
    <name evidence="1" type="ORF">A0Z09_006835</name>
</gene>
<organism evidence="1 2">
    <name type="scientific">Campylobacter subantarcticus</name>
    <dbReference type="NCBI Taxonomy" id="497724"/>
    <lineage>
        <taxon>Bacteria</taxon>
        <taxon>Pseudomonadati</taxon>
        <taxon>Campylobacterota</taxon>
        <taxon>Epsilonproteobacteria</taxon>
        <taxon>Campylobacterales</taxon>
        <taxon>Campylobacteraceae</taxon>
        <taxon>Campylobacter</taxon>
    </lineage>
</organism>
<sequence length="94" mass="10661">MISSLKAYDKKYEQGYGVVYPDGHIIRFYERILKYKLNKTSGNMLDFGCGNGTHCAYFKSKGFKPFGIDIVSSIKDNWKKLSLGGGDAYNRAKF</sequence>
<keyword evidence="1" id="KW-0808">Transferase</keyword>
<dbReference type="InterPro" id="IPR029063">
    <property type="entry name" value="SAM-dependent_MTases_sf"/>
</dbReference>
<dbReference type="GO" id="GO:0008168">
    <property type="term" value="F:methyltransferase activity"/>
    <property type="evidence" value="ECO:0007669"/>
    <property type="project" value="UniProtKB-KW"/>
</dbReference>
<dbReference type="EMBL" id="AACKMW020000043">
    <property type="protein sequence ID" value="MPB99752.1"/>
    <property type="molecule type" value="Genomic_DNA"/>
</dbReference>
<keyword evidence="2" id="KW-1185">Reference proteome</keyword>
<evidence type="ECO:0000313" key="1">
    <source>
        <dbReference type="EMBL" id="MPB99752.1"/>
    </source>
</evidence>
<dbReference type="Proteomes" id="UP000364097">
    <property type="component" value="Unassembled WGS sequence"/>
</dbReference>
<dbReference type="GO" id="GO:0032259">
    <property type="term" value="P:methylation"/>
    <property type="evidence" value="ECO:0007669"/>
    <property type="project" value="UniProtKB-KW"/>
</dbReference>